<feature type="non-terminal residue" evidence="2">
    <location>
        <position position="131"/>
    </location>
</feature>
<feature type="compositionally biased region" description="Polar residues" evidence="1">
    <location>
        <begin position="19"/>
        <end position="32"/>
    </location>
</feature>
<accession>A0A0C2FHC5</accession>
<name>A0A0C2FHC5_9BILA</name>
<dbReference type="EMBL" id="KN778618">
    <property type="protein sequence ID" value="KIH44326.1"/>
    <property type="molecule type" value="Genomic_DNA"/>
</dbReference>
<keyword evidence="3" id="KW-1185">Reference proteome</keyword>
<evidence type="ECO:0000313" key="2">
    <source>
        <dbReference type="EMBL" id="KIH44326.1"/>
    </source>
</evidence>
<dbReference type="AlphaFoldDB" id="A0A0C2FHC5"/>
<protein>
    <submittedName>
        <fullName evidence="2">Uncharacterized protein</fullName>
    </submittedName>
</protein>
<organism evidence="2 3">
    <name type="scientific">Ancylostoma duodenale</name>
    <dbReference type="NCBI Taxonomy" id="51022"/>
    <lineage>
        <taxon>Eukaryota</taxon>
        <taxon>Metazoa</taxon>
        <taxon>Ecdysozoa</taxon>
        <taxon>Nematoda</taxon>
        <taxon>Chromadorea</taxon>
        <taxon>Rhabditida</taxon>
        <taxon>Rhabditina</taxon>
        <taxon>Rhabditomorpha</taxon>
        <taxon>Strongyloidea</taxon>
        <taxon>Ancylostomatidae</taxon>
        <taxon>Ancylostomatinae</taxon>
        <taxon>Ancylostoma</taxon>
    </lineage>
</organism>
<proteinExistence type="predicted"/>
<evidence type="ECO:0000256" key="1">
    <source>
        <dbReference type="SAM" id="MobiDB-lite"/>
    </source>
</evidence>
<feature type="region of interest" description="Disordered" evidence="1">
    <location>
        <begin position="1"/>
        <end position="33"/>
    </location>
</feature>
<sequence>MNSCMSKVKKSESKKKQTQVRPGTRSSTLRQQSKIRDAIAQAKLSKISSGGHGMRFNDNRWTTAISDWTPRDHLPDVQTSSRSSSRIDTMLPVSFDRTDFTGQLRLARRANGRIAGARSVYPKISGSHGDQ</sequence>
<evidence type="ECO:0000313" key="3">
    <source>
        <dbReference type="Proteomes" id="UP000054047"/>
    </source>
</evidence>
<dbReference type="Proteomes" id="UP000054047">
    <property type="component" value="Unassembled WGS sequence"/>
</dbReference>
<reference evidence="2 3" key="1">
    <citation type="submission" date="2013-12" db="EMBL/GenBank/DDBJ databases">
        <title>Draft genome of the parsitic nematode Ancylostoma duodenale.</title>
        <authorList>
            <person name="Mitreva M."/>
        </authorList>
    </citation>
    <scope>NUCLEOTIDE SEQUENCE [LARGE SCALE GENOMIC DNA]</scope>
    <source>
        <strain evidence="2 3">Zhejiang</strain>
    </source>
</reference>
<gene>
    <name evidence="2" type="ORF">ANCDUO_25649</name>
</gene>